<feature type="non-terminal residue" evidence="2">
    <location>
        <position position="1"/>
    </location>
</feature>
<evidence type="ECO:0000256" key="1">
    <source>
        <dbReference type="SAM" id="MobiDB-lite"/>
    </source>
</evidence>
<accession>A0A8S3BH36</accession>
<evidence type="ECO:0000313" key="2">
    <source>
        <dbReference type="EMBL" id="CAF4827185.1"/>
    </source>
</evidence>
<proteinExistence type="predicted"/>
<sequence>DSILTDLDGLEHEQSLLDELLYGDDGKRDTTNATTTTTTTTNNNHKRRTNANNKLHPYGKPPTGRSPSPNTARVSGLLNRS</sequence>
<evidence type="ECO:0000313" key="3">
    <source>
        <dbReference type="Proteomes" id="UP000681720"/>
    </source>
</evidence>
<organism evidence="2 3">
    <name type="scientific">Rotaria magnacalcarata</name>
    <dbReference type="NCBI Taxonomy" id="392030"/>
    <lineage>
        <taxon>Eukaryota</taxon>
        <taxon>Metazoa</taxon>
        <taxon>Spiralia</taxon>
        <taxon>Gnathifera</taxon>
        <taxon>Rotifera</taxon>
        <taxon>Eurotatoria</taxon>
        <taxon>Bdelloidea</taxon>
        <taxon>Philodinida</taxon>
        <taxon>Philodinidae</taxon>
        <taxon>Rotaria</taxon>
    </lineage>
</organism>
<dbReference type="Proteomes" id="UP000681720">
    <property type="component" value="Unassembled WGS sequence"/>
</dbReference>
<dbReference type="EMBL" id="CAJOBJ010156045">
    <property type="protein sequence ID" value="CAF4827185.1"/>
    <property type="molecule type" value="Genomic_DNA"/>
</dbReference>
<feature type="compositionally biased region" description="Low complexity" evidence="1">
    <location>
        <begin position="31"/>
        <end position="43"/>
    </location>
</feature>
<protein>
    <submittedName>
        <fullName evidence="2">Uncharacterized protein</fullName>
    </submittedName>
</protein>
<feature type="region of interest" description="Disordered" evidence="1">
    <location>
        <begin position="21"/>
        <end position="81"/>
    </location>
</feature>
<dbReference type="AlphaFoldDB" id="A0A8S3BH36"/>
<gene>
    <name evidence="2" type="ORF">GIL414_LOCUS48278</name>
</gene>
<feature type="compositionally biased region" description="Polar residues" evidence="1">
    <location>
        <begin position="65"/>
        <end position="81"/>
    </location>
</feature>
<comment type="caution">
    <text evidence="2">The sequence shown here is derived from an EMBL/GenBank/DDBJ whole genome shotgun (WGS) entry which is preliminary data.</text>
</comment>
<feature type="non-terminal residue" evidence="2">
    <location>
        <position position="81"/>
    </location>
</feature>
<reference evidence="2" key="1">
    <citation type="submission" date="2021-02" db="EMBL/GenBank/DDBJ databases">
        <authorList>
            <person name="Nowell W R."/>
        </authorList>
    </citation>
    <scope>NUCLEOTIDE SEQUENCE</scope>
</reference>
<name>A0A8S3BH36_9BILA</name>